<organism evidence="6 7">
    <name type="scientific">Aneurinibacillus danicus</name>
    <dbReference type="NCBI Taxonomy" id="267746"/>
    <lineage>
        <taxon>Bacteria</taxon>
        <taxon>Bacillati</taxon>
        <taxon>Bacillota</taxon>
        <taxon>Bacilli</taxon>
        <taxon>Bacillales</taxon>
        <taxon>Paenibacillaceae</taxon>
        <taxon>Aneurinibacillus group</taxon>
        <taxon>Aneurinibacillus</taxon>
    </lineage>
</organism>
<dbReference type="PANTHER" id="PTHR43391">
    <property type="entry name" value="RETINOL DEHYDROGENASE-RELATED"/>
    <property type="match status" value="1"/>
</dbReference>
<evidence type="ECO:0000313" key="7">
    <source>
        <dbReference type="Proteomes" id="UP000321157"/>
    </source>
</evidence>
<dbReference type="Proteomes" id="UP000321157">
    <property type="component" value="Unassembled WGS sequence"/>
</dbReference>
<dbReference type="InterPro" id="IPR057326">
    <property type="entry name" value="KR_dom"/>
</dbReference>
<dbReference type="SMART" id="SM00822">
    <property type="entry name" value="PKS_KR"/>
    <property type="match status" value="1"/>
</dbReference>
<reference evidence="6 7" key="1">
    <citation type="submission" date="2019-07" db="EMBL/GenBank/DDBJ databases">
        <title>Whole genome shotgun sequence of Aneurinibacillus danicus NBRC 102444.</title>
        <authorList>
            <person name="Hosoyama A."/>
            <person name="Uohara A."/>
            <person name="Ohji S."/>
            <person name="Ichikawa N."/>
        </authorList>
    </citation>
    <scope>NUCLEOTIDE SEQUENCE [LARGE SCALE GENOMIC DNA]</scope>
    <source>
        <strain evidence="6 7">NBRC 102444</strain>
    </source>
</reference>
<dbReference type="GO" id="GO:0016616">
    <property type="term" value="F:oxidoreductase activity, acting on the CH-OH group of donors, NAD or NADP as acceptor"/>
    <property type="evidence" value="ECO:0007669"/>
    <property type="project" value="UniProtKB-ARBA"/>
</dbReference>
<proteinExistence type="inferred from homology"/>
<dbReference type="PANTHER" id="PTHR43391:SF14">
    <property type="entry name" value="DEHYDROGENASE_REDUCTASE SDR FAMILY PROTEIN 7-LIKE"/>
    <property type="match status" value="1"/>
</dbReference>
<dbReference type="OrthoDB" id="9775296at2"/>
<keyword evidence="3" id="KW-0560">Oxidoreductase</keyword>
<evidence type="ECO:0000256" key="3">
    <source>
        <dbReference type="ARBA" id="ARBA00023002"/>
    </source>
</evidence>
<comment type="caution">
    <text evidence="6">The sequence shown here is derived from an EMBL/GenBank/DDBJ whole genome shotgun (WGS) entry which is preliminary data.</text>
</comment>
<evidence type="ECO:0000256" key="4">
    <source>
        <dbReference type="RuleBase" id="RU000363"/>
    </source>
</evidence>
<evidence type="ECO:0000256" key="1">
    <source>
        <dbReference type="ARBA" id="ARBA00006484"/>
    </source>
</evidence>
<evidence type="ECO:0000313" key="6">
    <source>
        <dbReference type="EMBL" id="GEN33748.1"/>
    </source>
</evidence>
<dbReference type="PRINTS" id="PR00081">
    <property type="entry name" value="GDHRDH"/>
</dbReference>
<comment type="similarity">
    <text evidence="1 4">Belongs to the short-chain dehydrogenases/reductases (SDR) family.</text>
</comment>
<dbReference type="EMBL" id="BJXX01000052">
    <property type="protein sequence ID" value="GEN33748.1"/>
    <property type="molecule type" value="Genomic_DNA"/>
</dbReference>
<evidence type="ECO:0000256" key="2">
    <source>
        <dbReference type="ARBA" id="ARBA00022857"/>
    </source>
</evidence>
<dbReference type="FunFam" id="3.40.50.720:FF:000047">
    <property type="entry name" value="NADP-dependent L-serine/L-allo-threonine dehydrogenase"/>
    <property type="match status" value="1"/>
</dbReference>
<dbReference type="PRINTS" id="PR00080">
    <property type="entry name" value="SDRFAMILY"/>
</dbReference>
<dbReference type="AlphaFoldDB" id="A0A511V760"/>
<name>A0A511V760_9BACL</name>
<keyword evidence="2" id="KW-0521">NADP</keyword>
<dbReference type="Pfam" id="PF00106">
    <property type="entry name" value="adh_short"/>
    <property type="match status" value="1"/>
</dbReference>
<dbReference type="InterPro" id="IPR002347">
    <property type="entry name" value="SDR_fam"/>
</dbReference>
<dbReference type="RefSeq" id="WP_146809069.1">
    <property type="nucleotide sequence ID" value="NZ_BJXX01000052.1"/>
</dbReference>
<keyword evidence="7" id="KW-1185">Reference proteome</keyword>
<protein>
    <submittedName>
        <fullName evidence="6">Clavaldehyde dehydrogenase</fullName>
    </submittedName>
</protein>
<dbReference type="CDD" id="cd05233">
    <property type="entry name" value="SDR_c"/>
    <property type="match status" value="1"/>
</dbReference>
<accession>A0A511V760</accession>
<sequence length="242" mass="26300">MELQSIHNKVVLITGASKGIGRAMSLLFADKGATVYAIARSESQLKELATEADNKQGCIIPSPCDIRDSSAIERLIGQIVHEEGRIDALVNNAGLGHFGPIHELTEAQWDEMMDVNLKGVFLCTKYTVPHMIQQQGGHIVNISSVAGTVTFPGGGGYCTSKFGLMAFTDVLTQELKPHNVKVSVICPGSVQTEFGQSAPKEYALRPEEVAYMAYQMIAAPEHVIMNQLIMRPVVPQHLQKGK</sequence>
<dbReference type="SUPFAM" id="SSF51735">
    <property type="entry name" value="NAD(P)-binding Rossmann-fold domains"/>
    <property type="match status" value="1"/>
</dbReference>
<gene>
    <name evidence="6" type="ORF">ADA01nite_12080</name>
</gene>
<dbReference type="InterPro" id="IPR036291">
    <property type="entry name" value="NAD(P)-bd_dom_sf"/>
</dbReference>
<feature type="domain" description="Ketoreductase" evidence="5">
    <location>
        <begin position="9"/>
        <end position="191"/>
    </location>
</feature>
<evidence type="ECO:0000259" key="5">
    <source>
        <dbReference type="SMART" id="SM00822"/>
    </source>
</evidence>
<dbReference type="Gene3D" id="3.40.50.720">
    <property type="entry name" value="NAD(P)-binding Rossmann-like Domain"/>
    <property type="match status" value="1"/>
</dbReference>